<accession>A0AA43Q8E8</accession>
<name>A0AA43Q8E8_9GAMM</name>
<reference evidence="1" key="1">
    <citation type="submission" date="2023-01" db="EMBL/GenBank/DDBJ databases">
        <title>Biogeochemical cycle of methane in antarctic sediments.</title>
        <authorList>
            <person name="Roldan D.M."/>
            <person name="Menes R.J."/>
        </authorList>
    </citation>
    <scope>NUCLEOTIDE SEQUENCE [LARGE SCALE GENOMIC DNA]</scope>
    <source>
        <strain evidence="1">K-2018 MAG008</strain>
    </source>
</reference>
<evidence type="ECO:0000313" key="2">
    <source>
        <dbReference type="Proteomes" id="UP001160519"/>
    </source>
</evidence>
<comment type="caution">
    <text evidence="1">The sequence shown here is derived from an EMBL/GenBank/DDBJ whole genome shotgun (WGS) entry which is preliminary data.</text>
</comment>
<dbReference type="AlphaFoldDB" id="A0AA43Q8E8"/>
<proteinExistence type="predicted"/>
<evidence type="ECO:0000313" key="1">
    <source>
        <dbReference type="EMBL" id="MDI1232427.1"/>
    </source>
</evidence>
<sequence>MPINYKTLDDLTIAIPDTMALTLLVRTNKLDLFLAAHQSFTITITDVVLFDVSQNATDHNDMQMIRQFLTKYADRISTHETQYGKMLLVAAKNTQDFDFPSDAVELSIIGYLKDVSSRSLDKPILVIIEDDWFNMHTGLLLGNIQLLPVTVFLEWVQNA</sequence>
<keyword evidence="2" id="KW-1185">Reference proteome</keyword>
<gene>
    <name evidence="1" type="ORF">PSU93_14910</name>
</gene>
<protein>
    <submittedName>
        <fullName evidence="1">Uncharacterized protein</fullName>
    </submittedName>
</protein>
<dbReference type="Proteomes" id="UP001160519">
    <property type="component" value="Unassembled WGS sequence"/>
</dbReference>
<dbReference type="EMBL" id="JAQSDF010000084">
    <property type="protein sequence ID" value="MDI1232427.1"/>
    <property type="molecule type" value="Genomic_DNA"/>
</dbReference>
<organism evidence="1 2">
    <name type="scientific">Candidatus Methylobacter titanis</name>
    <dbReference type="NCBI Taxonomy" id="3053457"/>
    <lineage>
        <taxon>Bacteria</taxon>
        <taxon>Pseudomonadati</taxon>
        <taxon>Pseudomonadota</taxon>
        <taxon>Gammaproteobacteria</taxon>
        <taxon>Methylococcales</taxon>
        <taxon>Methylococcaceae</taxon>
        <taxon>Methylobacter</taxon>
    </lineage>
</organism>